<dbReference type="Pfam" id="PF16197">
    <property type="entry name" value="KAsynt_C_assoc"/>
    <property type="match status" value="1"/>
</dbReference>
<dbReference type="CDD" id="cd05195">
    <property type="entry name" value="enoyl_red"/>
    <property type="match status" value="1"/>
</dbReference>
<dbReference type="InterPro" id="IPR049900">
    <property type="entry name" value="PKS_mFAS_DH"/>
</dbReference>
<dbReference type="InterPro" id="IPR032821">
    <property type="entry name" value="PKS_assoc"/>
</dbReference>
<feature type="active site" description="Proton acceptor; for dehydratase activity" evidence="9">
    <location>
        <position position="978"/>
    </location>
</feature>
<dbReference type="InterPro" id="IPR036291">
    <property type="entry name" value="NAD(P)-bd_dom_sf"/>
</dbReference>
<keyword evidence="5" id="KW-0521">NADP</keyword>
<dbReference type="PROSITE" id="PS00606">
    <property type="entry name" value="KS3_1"/>
    <property type="match status" value="1"/>
</dbReference>
<dbReference type="InterPro" id="IPR013217">
    <property type="entry name" value="Methyltransf_12"/>
</dbReference>
<dbReference type="SUPFAM" id="SSF50129">
    <property type="entry name" value="GroES-like"/>
    <property type="match status" value="1"/>
</dbReference>
<dbReference type="InterPro" id="IPR042104">
    <property type="entry name" value="PKS_dehydratase_sf"/>
</dbReference>
<evidence type="ECO:0000256" key="9">
    <source>
        <dbReference type="PROSITE-ProRule" id="PRU01363"/>
    </source>
</evidence>
<dbReference type="Gene3D" id="3.90.180.10">
    <property type="entry name" value="Medium-chain alcohol dehydrogenases, catalytic domain"/>
    <property type="match status" value="1"/>
</dbReference>
<keyword evidence="7" id="KW-0511">Multifunctional enzyme</keyword>
<dbReference type="InterPro" id="IPR013968">
    <property type="entry name" value="PKS_KR"/>
</dbReference>
<keyword evidence="2" id="KW-0596">Phosphopantetheine</keyword>
<dbReference type="GO" id="GO:0031177">
    <property type="term" value="F:phosphopantetheine binding"/>
    <property type="evidence" value="ECO:0007669"/>
    <property type="project" value="InterPro"/>
</dbReference>
<dbReference type="Pfam" id="PF00107">
    <property type="entry name" value="ADH_zinc_N"/>
    <property type="match status" value="1"/>
</dbReference>
<evidence type="ECO:0000259" key="12">
    <source>
        <dbReference type="PROSITE" id="PS52019"/>
    </source>
</evidence>
<dbReference type="Pfam" id="PF00698">
    <property type="entry name" value="Acyl_transf_1"/>
    <property type="match status" value="1"/>
</dbReference>
<dbReference type="Gene3D" id="3.40.50.720">
    <property type="entry name" value="NAD(P)-binding Rossmann-like Domain"/>
    <property type="match status" value="1"/>
</dbReference>
<dbReference type="GO" id="GO:0030639">
    <property type="term" value="P:polyketide biosynthetic process"/>
    <property type="evidence" value="ECO:0007669"/>
    <property type="project" value="UniProtKB-ARBA"/>
</dbReference>
<dbReference type="SUPFAM" id="SSF55048">
    <property type="entry name" value="Probable ACP-binding domain of malonyl-CoA ACP transacylase"/>
    <property type="match status" value="1"/>
</dbReference>
<dbReference type="Pfam" id="PF23114">
    <property type="entry name" value="NAD-bd_HRPKS_sdrA"/>
    <property type="match status" value="1"/>
</dbReference>
<dbReference type="InterPro" id="IPR020806">
    <property type="entry name" value="PKS_PP-bd"/>
</dbReference>
<reference evidence="13" key="1">
    <citation type="submission" date="2015-11" db="EMBL/GenBank/DDBJ databases">
        <title>Insights into natural products biosynthesis from analysis of 490 polyketide synthases from Fusarium.</title>
        <authorList>
            <person name="Brown D.W."/>
            <person name="Proctor R.H."/>
        </authorList>
    </citation>
    <scope>NUCLEOTIDE SEQUENCE</scope>
    <source>
        <strain evidence="13">NRRL 22901</strain>
    </source>
</reference>
<dbReference type="InterPro" id="IPR009081">
    <property type="entry name" value="PP-bd_ACP"/>
</dbReference>
<evidence type="ECO:0000256" key="8">
    <source>
        <dbReference type="ARBA" id="ARBA00023315"/>
    </source>
</evidence>
<dbReference type="Pfam" id="PF21089">
    <property type="entry name" value="PKS_DH_N"/>
    <property type="match status" value="1"/>
</dbReference>
<feature type="region of interest" description="N-terminal hotdog fold" evidence="9">
    <location>
        <begin position="946"/>
        <end position="1077"/>
    </location>
</feature>
<dbReference type="InterPro" id="IPR014031">
    <property type="entry name" value="Ketoacyl_synth_C"/>
</dbReference>
<dbReference type="InterPro" id="IPR020807">
    <property type="entry name" value="PKS_DH"/>
</dbReference>
<dbReference type="GO" id="GO:0006633">
    <property type="term" value="P:fatty acid biosynthetic process"/>
    <property type="evidence" value="ECO:0007669"/>
    <property type="project" value="InterPro"/>
</dbReference>
<dbReference type="SUPFAM" id="SSF53901">
    <property type="entry name" value="Thiolase-like"/>
    <property type="match status" value="1"/>
</dbReference>
<dbReference type="InterPro" id="IPR016036">
    <property type="entry name" value="Malonyl_transacylase_ACP-bd"/>
</dbReference>
<dbReference type="Pfam" id="PF08242">
    <property type="entry name" value="Methyltransf_12"/>
    <property type="match status" value="1"/>
</dbReference>
<dbReference type="PANTHER" id="PTHR43775:SF29">
    <property type="entry name" value="ASPERFURANONE POLYKETIDE SYNTHASE AFOG-RELATED"/>
    <property type="match status" value="1"/>
</dbReference>
<feature type="domain" description="PKS/mFAS DH" evidence="12">
    <location>
        <begin position="946"/>
        <end position="1245"/>
    </location>
</feature>
<dbReference type="Gene3D" id="3.10.129.110">
    <property type="entry name" value="Polyketide synthase dehydratase"/>
    <property type="match status" value="1"/>
</dbReference>
<evidence type="ECO:0000256" key="1">
    <source>
        <dbReference type="ARBA" id="ARBA00005179"/>
    </source>
</evidence>
<dbReference type="SMART" id="SM00822">
    <property type="entry name" value="PKS_KR"/>
    <property type="match status" value="1"/>
</dbReference>
<dbReference type="SMART" id="SM00827">
    <property type="entry name" value="PKS_AT"/>
    <property type="match status" value="1"/>
</dbReference>
<dbReference type="PROSITE" id="PS52019">
    <property type="entry name" value="PKS_MFAS_DH"/>
    <property type="match status" value="1"/>
</dbReference>
<dbReference type="GO" id="GO:0004312">
    <property type="term" value="F:fatty acid synthase activity"/>
    <property type="evidence" value="ECO:0007669"/>
    <property type="project" value="TreeGrafter"/>
</dbReference>
<dbReference type="CDD" id="cd00833">
    <property type="entry name" value="PKS"/>
    <property type="match status" value="1"/>
</dbReference>
<dbReference type="InterPro" id="IPR049551">
    <property type="entry name" value="PKS_DH_C"/>
</dbReference>
<dbReference type="Pfam" id="PF14765">
    <property type="entry name" value="PS-DH"/>
    <property type="match status" value="1"/>
</dbReference>
<dbReference type="SUPFAM" id="SSF47336">
    <property type="entry name" value="ACP-like"/>
    <property type="match status" value="1"/>
</dbReference>
<dbReference type="Pfam" id="PF23297">
    <property type="entry name" value="ACP_SdgA_C"/>
    <property type="match status" value="1"/>
</dbReference>
<dbReference type="CDD" id="cd02440">
    <property type="entry name" value="AdoMet_MTases"/>
    <property type="match status" value="1"/>
</dbReference>
<dbReference type="InterPro" id="IPR049552">
    <property type="entry name" value="PKS_DH_N"/>
</dbReference>
<feature type="region of interest" description="C-terminal hotdog fold" evidence="9">
    <location>
        <begin position="1102"/>
        <end position="1245"/>
    </location>
</feature>
<feature type="active site" description="Proton donor; for dehydratase activity" evidence="9">
    <location>
        <position position="1162"/>
    </location>
</feature>
<comment type="pathway">
    <text evidence="1">Secondary metabolite biosynthesis.</text>
</comment>
<sequence>MSDIAIVGYSFKLPQGVVDDEVFWDALENRRNLMTDWPESRVKTDSFASNKHQKWNGKGGHFINDDVAAFDAPFFSVTAKEASAMDPMQRWTLEATYHAFENAGLPVESLKGSRTAVFSASMLEDYSRMTAVDPDNLGRTAVTGSTVSCIIPNRVSWYFDLRGPSIHVNTACSSSLSAVDMACKALRSGDASCAVVTGANLLLDPGIFQVLANQGFLSRDGVCYSFDERANGYARGEGVIAVVLKPVQAAIENGDMIRAVIRSIGSNQDGHTPILTQPSSQSQEELIRHVYEQGGLCMSETRYVEAHGTGTPVGDPIEVKAIGRCFQEHRSSSEPLYVGSVKAHVGHLEGASALASLVKCILILEKGVIPPNALLQRINPALNAESYNIEVPTKNTKWPAPGLRRVSINSFGFGGSNSHIVLDDALYYLQDRDLSGIHNTSLSPKPLTNGSAVTNGHYTNGTNGTNATNGTNGVINGHPEIDLPRLLVWNAADERAAKRTIEAYDSFYKEKASGNRKKLDFLASTLGTRRSNMLWRASAVVDGSAKEELSPSKPIRSSEDLGLAFVFTGQGAQYINMGLGLEQYPIYRETLKKISGIYSNFGCSWNLSGNCGDNINMPQYSQPLATAVQIALVDLLASFGITPEVVIGHSSGEIAAAYASGGLSLESACKVSYFRGLLAGKLRETNVSSPGAMLSINLAPQHVSEYLEKTGAASVNVACINSPLNTTLSGPEEAIDKIKARADQDDIFAQKLNTEVAYHSPSMRAIADEYLAALKGLTQRKDGASTSMISSVTGKSISPETLSTAQYWVDNMLSPVRFAEVVQVITNKNSARKLGLGNITDLIEIGPHPALRRPVKDTLGEMASAAKGTRYSYALHKSHSAAQTTLELAGQLFCQGYPVSISAVNQQDTKQKFLVDCPKYPFDRSQRYWAESRLSRDFRLREAVKGELLGVRVSDWNPLEPRWRNFWSIDASPWTGDHKISDTVLFPASGMLLMAIEAAQEMVPSGRAVFGLNIERAEFMNPIIVPEAWEDRLETQVRLRVVDKQPTAKFDVGIFTYSRNEWVECFNASISMEYQDTDRNNERRSNHEHIQSQYRKVAESCASPVDSRVFYHNAADVGLQYGDWFQLMRNIKWDGKTSAVARVDLPQSRFDIRSLVHPAVLDQAFQVLRASSGQQPAANVPVRLENAWFSSKAWKTPSVQWMSEATPTVHGYGEQGKVIALGDDGEVLCCIDRAVTSAVSGEVIQKEKKLVYSIEWKPQLSTLNPDQLTQLCGANALPKDDSAILANHSKLCHTLELVAARVLKRIDKSKVPADLQRHVDWMEHHVSKLSAEHQEEATKIDDGDLEARLAEVDSVLPAWKLYTTCARKLPEILSGELDPLQVVFESDQADIFYSDLFRNLCADGQLNFLLDLASHENPGLRILEVGAGTGGMTGHVISALQEREKRTGGLAFSEYTYTDISPAFFETASQRWSDLKSQGRVTFKTLDLDRSIDSQGFEPGSYDLVIAASVLHATPYLEATIRNVRKALKPGGRLILLEVINPDDIATNFMAGLVPGWWVAREEWRPHSAAIPEHLWDKCLKDNGFSGNDLVMRDYQDDQCHIMSVIVTTASEIQQAVERKTRKGRLVMLISDEASTKERELADQVRARLDPNMERRSTVVPFSLITVQRELADLTSDDLVICLAEAGDKPLLSDLSEEQFSCLQFMISQVSNLLWVTSVNTSDPGCPDYSVAQGFFRSIRAEQPDTHIVILAIEGEQDELSRANIISEVSKTAFDDESSIKEVEYIARDSVITIGRAVRDITTDNALRSLVSKQLREKPWGDGPALKLSVSQPGSLETLHFVEDYSYAEGLGSHEIEIEAKAWGLTSHDLSIALGHLDTRTENFGTDCVGIIKRLGSKCNTSLRPGDRVAMVSPGCMRKYPRANEACVLKIPDSLSFEDAASVILPGFTACHSVLNVARLQEYEKVLIHSAADSAGQIAGRLAQMLGAQVFATVSTAAEKQLVIDTLGLAPDHIFDSNSSLTQDVMSVTEGEGVDVLLDFSQDTLRTPLSCVTDGGRVVSLGGRDKSEASKIAAEIMSRNLSFSSIDLLRLKPKVLSQLAKRMMQLLADDKIPPPQSLQVFKVSDIVEAFKQLQEEDTTGRIVITASSEDIVPQFVQDYRPWEFDGDSTYLVAGGSGGLGRAIIRWMVDRGAKHLIVPSRSGATSQEAAQLVAELTSRDVNILAPKCDVSIREDVAAMLEGCARTMPPIKGCINAAMVLQDAIFQTNMTFQQWDLTMCSKINTSRNLHELLPKDLNFFILLSSLAGVVGQMASANYAGGCAFQDALAKYRRAHGQKALSLDIGWMRNIGIIAEKEAYQRQRQTSNDMQPIDDKELLALLSLCCDPNNLIELPPLSEGQILFGLRTPADILEEGQQPPALLERPLLSAFSYLVGSNNSSAPVVDHVQNARDLFQKSSDARERQQVVMRAIAAKLARAMSISPDDVEPNKPLSSYGVDSLMAVELRNWINKEFSSTVAVFDIIGSVSIAGVAEVVEIRSSI</sequence>
<dbReference type="InterPro" id="IPR014043">
    <property type="entry name" value="Acyl_transferase_dom"/>
</dbReference>
<dbReference type="InterPro" id="IPR018201">
    <property type="entry name" value="Ketoacyl_synth_AS"/>
</dbReference>
<gene>
    <name evidence="13" type="ORF">Fre_750</name>
</gene>
<dbReference type="InterPro" id="IPR020841">
    <property type="entry name" value="PKS_Beta-ketoAc_synthase_dom"/>
</dbReference>
<dbReference type="SMART" id="SM00825">
    <property type="entry name" value="PKS_KS"/>
    <property type="match status" value="1"/>
</dbReference>
<keyword evidence="6" id="KW-0560">Oxidoreductase</keyword>
<dbReference type="SUPFAM" id="SSF51735">
    <property type="entry name" value="NAD(P)-binding Rossmann-fold domains"/>
    <property type="match status" value="2"/>
</dbReference>
<evidence type="ECO:0000313" key="13">
    <source>
        <dbReference type="EMBL" id="ALQ32932.1"/>
    </source>
</evidence>
<dbReference type="PROSITE" id="PS00012">
    <property type="entry name" value="PHOSPHOPANTETHEINE"/>
    <property type="match status" value="1"/>
</dbReference>
<dbReference type="Pfam" id="PF02801">
    <property type="entry name" value="Ketoacyl-synt_C"/>
    <property type="match status" value="1"/>
</dbReference>
<evidence type="ECO:0000256" key="3">
    <source>
        <dbReference type="ARBA" id="ARBA00022553"/>
    </source>
</evidence>
<dbReference type="Gene3D" id="3.40.366.10">
    <property type="entry name" value="Malonyl-Coenzyme A Acyl Carrier Protein, domain 2"/>
    <property type="match status" value="1"/>
</dbReference>
<dbReference type="PANTHER" id="PTHR43775">
    <property type="entry name" value="FATTY ACID SYNTHASE"/>
    <property type="match status" value="1"/>
</dbReference>
<dbReference type="Gene3D" id="3.40.47.10">
    <property type="match status" value="1"/>
</dbReference>
<dbReference type="Gene3D" id="1.10.1200.10">
    <property type="entry name" value="ACP-like"/>
    <property type="match status" value="1"/>
</dbReference>
<dbReference type="SMART" id="SM00823">
    <property type="entry name" value="PKS_PP"/>
    <property type="match status" value="1"/>
</dbReference>
<dbReference type="InterPro" id="IPR016035">
    <property type="entry name" value="Acyl_Trfase/lysoPLipase"/>
</dbReference>
<proteinExistence type="evidence at transcript level"/>
<keyword evidence="8" id="KW-0012">Acyltransferase</keyword>
<feature type="domain" description="Carrier" evidence="10">
    <location>
        <begin position="2456"/>
        <end position="2537"/>
    </location>
</feature>
<dbReference type="EMBL" id="KU180069">
    <property type="protein sequence ID" value="ALQ32932.1"/>
    <property type="molecule type" value="mRNA"/>
</dbReference>
<dbReference type="PROSITE" id="PS50075">
    <property type="entry name" value="CARRIER"/>
    <property type="match status" value="1"/>
</dbReference>
<dbReference type="SUPFAM" id="SSF53335">
    <property type="entry name" value="S-adenosyl-L-methionine-dependent methyltransferases"/>
    <property type="match status" value="1"/>
</dbReference>
<evidence type="ECO:0000259" key="11">
    <source>
        <dbReference type="PROSITE" id="PS52004"/>
    </source>
</evidence>
<dbReference type="PROSITE" id="PS52004">
    <property type="entry name" value="KS3_2"/>
    <property type="match status" value="1"/>
</dbReference>
<name>A0A0U2RRS9_FUSRE</name>
<dbReference type="InterPro" id="IPR011032">
    <property type="entry name" value="GroES-like_sf"/>
</dbReference>
<dbReference type="GO" id="GO:0004315">
    <property type="term" value="F:3-oxoacyl-[acyl-carrier-protein] synthase activity"/>
    <property type="evidence" value="ECO:0007669"/>
    <property type="project" value="InterPro"/>
</dbReference>
<dbReference type="InterPro" id="IPR016039">
    <property type="entry name" value="Thiolase-like"/>
</dbReference>
<feature type="domain" description="Ketosynthase family 3 (KS3)" evidence="11">
    <location>
        <begin position="1"/>
        <end position="424"/>
    </location>
</feature>
<organism evidence="13">
    <name type="scientific">Fusarium redolens</name>
    <dbReference type="NCBI Taxonomy" id="48865"/>
    <lineage>
        <taxon>Eukaryota</taxon>
        <taxon>Fungi</taxon>
        <taxon>Dikarya</taxon>
        <taxon>Ascomycota</taxon>
        <taxon>Pezizomycotina</taxon>
        <taxon>Sordariomycetes</taxon>
        <taxon>Hypocreomycetidae</taxon>
        <taxon>Hypocreales</taxon>
        <taxon>Nectriaceae</taxon>
        <taxon>Fusarium</taxon>
        <taxon>Fusarium redolens species complex</taxon>
    </lineage>
</organism>
<dbReference type="InterPro" id="IPR057326">
    <property type="entry name" value="KR_dom"/>
</dbReference>
<dbReference type="InterPro" id="IPR006162">
    <property type="entry name" value="Ppantetheine_attach_site"/>
</dbReference>
<dbReference type="InterPro" id="IPR020843">
    <property type="entry name" value="ER"/>
</dbReference>
<evidence type="ECO:0000256" key="6">
    <source>
        <dbReference type="ARBA" id="ARBA00023002"/>
    </source>
</evidence>
<evidence type="ECO:0000256" key="4">
    <source>
        <dbReference type="ARBA" id="ARBA00022679"/>
    </source>
</evidence>
<dbReference type="InterPro" id="IPR001227">
    <property type="entry name" value="Ac_transferase_dom_sf"/>
</dbReference>
<dbReference type="GO" id="GO:0016491">
    <property type="term" value="F:oxidoreductase activity"/>
    <property type="evidence" value="ECO:0007669"/>
    <property type="project" value="UniProtKB-KW"/>
</dbReference>
<dbReference type="InterPro" id="IPR036736">
    <property type="entry name" value="ACP-like_sf"/>
</dbReference>
<dbReference type="Gene3D" id="3.40.50.150">
    <property type="entry name" value="Vaccinia Virus protein VP39"/>
    <property type="match status" value="1"/>
</dbReference>
<evidence type="ECO:0000256" key="5">
    <source>
        <dbReference type="ARBA" id="ARBA00022857"/>
    </source>
</evidence>
<keyword evidence="4" id="KW-0808">Transferase</keyword>
<dbReference type="InterPro" id="IPR029063">
    <property type="entry name" value="SAM-dependent_MTases_sf"/>
</dbReference>
<accession>A0A0U2RRS9</accession>
<dbReference type="Pfam" id="PF08659">
    <property type="entry name" value="KR"/>
    <property type="match status" value="1"/>
</dbReference>
<dbReference type="SUPFAM" id="SSF52151">
    <property type="entry name" value="FabD/lysophospholipase-like"/>
    <property type="match status" value="1"/>
</dbReference>
<evidence type="ECO:0000256" key="7">
    <source>
        <dbReference type="ARBA" id="ARBA00023268"/>
    </source>
</evidence>
<dbReference type="InterPro" id="IPR014030">
    <property type="entry name" value="Ketoacyl_synth_N"/>
</dbReference>
<keyword evidence="3" id="KW-0597">Phosphoprotein</keyword>
<dbReference type="SMART" id="SM00826">
    <property type="entry name" value="PKS_DH"/>
    <property type="match status" value="1"/>
</dbReference>
<dbReference type="InterPro" id="IPR050091">
    <property type="entry name" value="PKS_NRPS_Biosynth_Enz"/>
</dbReference>
<dbReference type="InterPro" id="IPR013149">
    <property type="entry name" value="ADH-like_C"/>
</dbReference>
<evidence type="ECO:0000259" key="10">
    <source>
        <dbReference type="PROSITE" id="PS50075"/>
    </source>
</evidence>
<protein>
    <submittedName>
        <fullName evidence="13">Putative polyketide synthase</fullName>
    </submittedName>
</protein>
<dbReference type="InterPro" id="IPR056501">
    <property type="entry name" value="NAD-bd_HRPKS_sdrA"/>
</dbReference>
<dbReference type="Pfam" id="PF00109">
    <property type="entry name" value="ketoacyl-synt"/>
    <property type="match status" value="1"/>
</dbReference>
<evidence type="ECO:0000256" key="2">
    <source>
        <dbReference type="ARBA" id="ARBA00022450"/>
    </source>
</evidence>
<dbReference type="SMART" id="SM00829">
    <property type="entry name" value="PKS_ER"/>
    <property type="match status" value="1"/>
</dbReference>